<gene>
    <name evidence="1" type="ORF">H5993_06090</name>
</gene>
<comment type="caution">
    <text evidence="1">The sequence shown here is derived from an EMBL/GenBank/DDBJ whole genome shotgun (WGS) entry which is preliminary data.</text>
</comment>
<organism evidence="1 2">
    <name type="scientific">Limosilactobacillus alvi</name>
    <dbReference type="NCBI Taxonomy" id="990412"/>
    <lineage>
        <taxon>Bacteria</taxon>
        <taxon>Bacillati</taxon>
        <taxon>Bacillota</taxon>
        <taxon>Bacilli</taxon>
        <taxon>Lactobacillales</taxon>
        <taxon>Lactobacillaceae</taxon>
        <taxon>Limosilactobacillus</taxon>
    </lineage>
</organism>
<dbReference type="Proteomes" id="UP000776629">
    <property type="component" value="Unassembled WGS sequence"/>
</dbReference>
<keyword evidence="2" id="KW-1185">Reference proteome</keyword>
<reference evidence="1 2" key="1">
    <citation type="journal article" date="2021" name="Sci. Rep.">
        <title>The distribution of antibiotic resistance genes in chicken gut microbiota commensals.</title>
        <authorList>
            <person name="Juricova H."/>
            <person name="Matiasovicova J."/>
            <person name="Kubasova T."/>
            <person name="Cejkova D."/>
            <person name="Rychlik I."/>
        </authorList>
    </citation>
    <scope>NUCLEOTIDE SEQUENCE [LARGE SCALE GENOMIC DNA]</scope>
    <source>
        <strain evidence="1 2">An810</strain>
    </source>
</reference>
<accession>A0ABS2EP95</accession>
<name>A0ABS2EP95_9LACO</name>
<protein>
    <submittedName>
        <fullName evidence="1">Uncharacterized protein</fullName>
    </submittedName>
</protein>
<proteinExistence type="predicted"/>
<evidence type="ECO:0000313" key="1">
    <source>
        <dbReference type="EMBL" id="MBM6754324.1"/>
    </source>
</evidence>
<dbReference type="EMBL" id="JACJJQ010000025">
    <property type="protein sequence ID" value="MBM6754324.1"/>
    <property type="molecule type" value="Genomic_DNA"/>
</dbReference>
<evidence type="ECO:0000313" key="2">
    <source>
        <dbReference type="Proteomes" id="UP000776629"/>
    </source>
</evidence>
<sequence length="88" mass="10122">MKIGWEEIRVSSYPIFSSPNVTQQLRSKQELNASYFPNAPTDSALHGLTNAKQVDWFAPKTILINQPAFFLSQPGHRQALFPFFDLYY</sequence>